<dbReference type="InterPro" id="IPR027417">
    <property type="entry name" value="P-loop_NTPase"/>
</dbReference>
<dbReference type="GO" id="GO:0005524">
    <property type="term" value="F:ATP binding"/>
    <property type="evidence" value="ECO:0007669"/>
    <property type="project" value="UniProtKB-KW"/>
</dbReference>
<evidence type="ECO:0000256" key="1">
    <source>
        <dbReference type="ARBA" id="ARBA00004141"/>
    </source>
</evidence>
<evidence type="ECO:0000313" key="12">
    <source>
        <dbReference type="Proteomes" id="UP000824469"/>
    </source>
</evidence>
<dbReference type="PANTHER" id="PTHR48041">
    <property type="entry name" value="ABC TRANSPORTER G FAMILY MEMBER 28"/>
    <property type="match status" value="1"/>
</dbReference>
<dbReference type="CDD" id="cd03213">
    <property type="entry name" value="ABCG_EPDR"/>
    <property type="match status" value="1"/>
</dbReference>
<evidence type="ECO:0000259" key="10">
    <source>
        <dbReference type="PROSITE" id="PS50893"/>
    </source>
</evidence>
<dbReference type="SMART" id="SM00382">
    <property type="entry name" value="AAA"/>
    <property type="match status" value="1"/>
</dbReference>
<dbReference type="EMBL" id="JAHRHJ020000010">
    <property type="protein sequence ID" value="KAH9299619.1"/>
    <property type="molecule type" value="Genomic_DNA"/>
</dbReference>
<feature type="transmembrane region" description="Helical" evidence="9">
    <location>
        <begin position="578"/>
        <end position="600"/>
    </location>
</feature>
<reference evidence="11 12" key="1">
    <citation type="journal article" date="2021" name="Nat. Plants">
        <title>The Taxus genome provides insights into paclitaxel biosynthesis.</title>
        <authorList>
            <person name="Xiong X."/>
            <person name="Gou J."/>
            <person name="Liao Q."/>
            <person name="Li Y."/>
            <person name="Zhou Q."/>
            <person name="Bi G."/>
            <person name="Li C."/>
            <person name="Du R."/>
            <person name="Wang X."/>
            <person name="Sun T."/>
            <person name="Guo L."/>
            <person name="Liang H."/>
            <person name="Lu P."/>
            <person name="Wu Y."/>
            <person name="Zhang Z."/>
            <person name="Ro D.K."/>
            <person name="Shang Y."/>
            <person name="Huang S."/>
            <person name="Yan J."/>
        </authorList>
    </citation>
    <scope>NUCLEOTIDE SEQUENCE [LARGE SCALE GENOMIC DNA]</scope>
    <source>
        <strain evidence="11">Ta-2019</strain>
    </source>
</reference>
<feature type="transmembrane region" description="Helical" evidence="9">
    <location>
        <begin position="539"/>
        <end position="557"/>
    </location>
</feature>
<evidence type="ECO:0000256" key="8">
    <source>
        <dbReference type="SAM" id="MobiDB-lite"/>
    </source>
</evidence>
<evidence type="ECO:0000256" key="4">
    <source>
        <dbReference type="ARBA" id="ARBA00022741"/>
    </source>
</evidence>
<dbReference type="InterPro" id="IPR017871">
    <property type="entry name" value="ABC_transporter-like_CS"/>
</dbReference>
<dbReference type="Pfam" id="PF19055">
    <property type="entry name" value="ABC2_membrane_7"/>
    <property type="match status" value="1"/>
</dbReference>
<evidence type="ECO:0000256" key="2">
    <source>
        <dbReference type="ARBA" id="ARBA00022448"/>
    </source>
</evidence>
<dbReference type="Pfam" id="PF00005">
    <property type="entry name" value="ABC_tran"/>
    <property type="match status" value="1"/>
</dbReference>
<evidence type="ECO:0000256" key="5">
    <source>
        <dbReference type="ARBA" id="ARBA00022840"/>
    </source>
</evidence>
<keyword evidence="2" id="KW-0813">Transport</keyword>
<feature type="transmembrane region" description="Helical" evidence="9">
    <location>
        <begin position="654"/>
        <end position="677"/>
    </location>
</feature>
<keyword evidence="4" id="KW-0547">Nucleotide-binding</keyword>
<keyword evidence="12" id="KW-1185">Reference proteome</keyword>
<proteinExistence type="predicted"/>
<feature type="compositionally biased region" description="Polar residues" evidence="8">
    <location>
        <begin position="422"/>
        <end position="440"/>
    </location>
</feature>
<feature type="compositionally biased region" description="Basic and acidic residues" evidence="8">
    <location>
        <begin position="316"/>
        <end position="327"/>
    </location>
</feature>
<dbReference type="Pfam" id="PF01061">
    <property type="entry name" value="ABC2_membrane"/>
    <property type="match status" value="1"/>
</dbReference>
<gene>
    <name evidence="11" type="ORF">KI387_031301</name>
</gene>
<protein>
    <recommendedName>
        <fullName evidence="10">ABC transporter domain-containing protein</fullName>
    </recommendedName>
</protein>
<dbReference type="InterPro" id="IPR003593">
    <property type="entry name" value="AAA+_ATPase"/>
</dbReference>
<dbReference type="PROSITE" id="PS00211">
    <property type="entry name" value="ABC_TRANSPORTER_1"/>
    <property type="match status" value="1"/>
</dbReference>
<dbReference type="InterPro" id="IPR003439">
    <property type="entry name" value="ABC_transporter-like_ATP-bd"/>
</dbReference>
<feature type="transmembrane region" description="Helical" evidence="9">
    <location>
        <begin position="787"/>
        <end position="809"/>
    </location>
</feature>
<evidence type="ECO:0000256" key="9">
    <source>
        <dbReference type="SAM" id="Phobius"/>
    </source>
</evidence>
<organism evidence="11 12">
    <name type="scientific">Taxus chinensis</name>
    <name type="common">Chinese yew</name>
    <name type="synonym">Taxus wallichiana var. chinensis</name>
    <dbReference type="NCBI Taxonomy" id="29808"/>
    <lineage>
        <taxon>Eukaryota</taxon>
        <taxon>Viridiplantae</taxon>
        <taxon>Streptophyta</taxon>
        <taxon>Embryophyta</taxon>
        <taxon>Tracheophyta</taxon>
        <taxon>Spermatophyta</taxon>
        <taxon>Pinopsida</taxon>
        <taxon>Pinidae</taxon>
        <taxon>Conifers II</taxon>
        <taxon>Cupressales</taxon>
        <taxon>Taxaceae</taxon>
        <taxon>Taxus</taxon>
    </lineage>
</organism>
<dbReference type="InterPro" id="IPR043926">
    <property type="entry name" value="ABCG_dom"/>
</dbReference>
<feature type="transmembrane region" description="Helical" evidence="9">
    <location>
        <begin position="683"/>
        <end position="704"/>
    </location>
</feature>
<dbReference type="Proteomes" id="UP000824469">
    <property type="component" value="Unassembled WGS sequence"/>
</dbReference>
<feature type="compositionally biased region" description="Low complexity" evidence="8">
    <location>
        <begin position="409"/>
        <end position="420"/>
    </location>
</feature>
<evidence type="ECO:0000256" key="3">
    <source>
        <dbReference type="ARBA" id="ARBA00022692"/>
    </source>
</evidence>
<dbReference type="AlphaFoldDB" id="A0AA38FBC0"/>
<evidence type="ECO:0000256" key="7">
    <source>
        <dbReference type="ARBA" id="ARBA00023136"/>
    </source>
</evidence>
<comment type="subcellular location">
    <subcellularLocation>
        <location evidence="1">Membrane</location>
        <topology evidence="1">Multi-pass membrane protein</topology>
    </subcellularLocation>
</comment>
<feature type="region of interest" description="Disordered" evidence="8">
    <location>
        <begin position="409"/>
        <end position="447"/>
    </location>
</feature>
<dbReference type="GO" id="GO:0016020">
    <property type="term" value="C:membrane"/>
    <property type="evidence" value="ECO:0007669"/>
    <property type="project" value="UniProtKB-SubCell"/>
</dbReference>
<dbReference type="PROSITE" id="PS50893">
    <property type="entry name" value="ABC_TRANSPORTER_2"/>
    <property type="match status" value="1"/>
</dbReference>
<dbReference type="InterPro" id="IPR050352">
    <property type="entry name" value="ABCG_transporters"/>
</dbReference>
<dbReference type="GO" id="GO:0140359">
    <property type="term" value="F:ABC-type transporter activity"/>
    <property type="evidence" value="ECO:0007669"/>
    <property type="project" value="InterPro"/>
</dbReference>
<feature type="transmembrane region" description="Helical" evidence="9">
    <location>
        <begin position="620"/>
        <end position="642"/>
    </location>
</feature>
<name>A0AA38FBC0_TAXCH</name>
<evidence type="ECO:0000256" key="6">
    <source>
        <dbReference type="ARBA" id="ARBA00022989"/>
    </source>
</evidence>
<keyword evidence="5" id="KW-0067">ATP-binding</keyword>
<dbReference type="OMA" id="AMRGEIM"/>
<sequence>MGRLQTLLKIDEKRMENMAIPPAKRGGFSTGQGLVFKDLSYTVTKKIQKEDGNISKEVDLLHEITGQALRGEVTAVMGPSGAGKSTFLDALAGRIASGSLGGSVSVDGRPVSASYMKMISAYVMQDDQLFPMLTVYETLLFAAYIRLPPYVTKQEKEKRVEDLLDQLGLKSAMHTYIGDEGKRGVSGGERRRVSIGVDIIHGPSLLFLDEPTSGLDSTSAFSVVEKVKDIAKSGSTVIMTIHQPSFRIQMLLDHLIILARGNLVYTGSPRLVEEYITGFGRQVPEGESSIEYLLDVIKEYEGSTVGLEPLVAYQREGTKPSEAEKTPLPKTSARAKTSLPKTSAHGKTSLPKTPAWKSASDLYRVDEDLEENLDHSLERKSTLHSIVHPSLASDFYKGFSSVLWRTPSRPPTWSTPARTPGRTPSVTSGSSAMWSATSLRTPGRTPVSAFHLKTPQRATPLRKASALGAPPGPPPVFTLDKEAQLEFASSTDVELYDEEEVAEAEYLYRGSKFANPWIREVSVLSWRNLLNVIRTPELFLSREIVLTVMALVLATLFKNLHSEKLIHDNGIKNVNHILSFYIFAVCLVFFSSNDAVPTFIQERFIFIRETSHNAYRASSYVVSSFLVYLPFFALQALTFALITYKLLLNLQGSFLYYWLILLASLVSTNAYVMLVSATVPSYITGYAVVIATTAIFFLNCGFFLKRTAIPKYWLWIHFISAIKYPFEALLVNQFKGEDCYNYGMPVPQPGPLGQIKYDRDMSAMNATNCGLNGNDVLFTMDIQEKSIWVDIAILLAWGVLYRFMFYLVLRFWSRNERK</sequence>
<keyword evidence="3 9" id="KW-0812">Transmembrane</keyword>
<accession>A0AA38FBC0</accession>
<dbReference type="PANTHER" id="PTHR48041:SF73">
    <property type="entry name" value="ABC TRANSPORTER G FAMILY MEMBER STR"/>
    <property type="match status" value="1"/>
</dbReference>
<dbReference type="InterPro" id="IPR013525">
    <property type="entry name" value="ABC2_TM"/>
</dbReference>
<dbReference type="GO" id="GO:0016887">
    <property type="term" value="F:ATP hydrolysis activity"/>
    <property type="evidence" value="ECO:0007669"/>
    <property type="project" value="InterPro"/>
</dbReference>
<feature type="region of interest" description="Disordered" evidence="8">
    <location>
        <begin position="316"/>
        <end position="353"/>
    </location>
</feature>
<feature type="domain" description="ABC transporter" evidence="10">
    <location>
        <begin position="34"/>
        <end position="285"/>
    </location>
</feature>
<keyword evidence="6 9" id="KW-1133">Transmembrane helix</keyword>
<dbReference type="Gene3D" id="3.40.50.300">
    <property type="entry name" value="P-loop containing nucleotide triphosphate hydrolases"/>
    <property type="match status" value="1"/>
</dbReference>
<dbReference type="SUPFAM" id="SSF52540">
    <property type="entry name" value="P-loop containing nucleoside triphosphate hydrolases"/>
    <property type="match status" value="1"/>
</dbReference>
<keyword evidence="7 9" id="KW-0472">Membrane</keyword>
<evidence type="ECO:0000313" key="11">
    <source>
        <dbReference type="EMBL" id="KAH9299619.1"/>
    </source>
</evidence>
<comment type="caution">
    <text evidence="11">The sequence shown here is derived from an EMBL/GenBank/DDBJ whole genome shotgun (WGS) entry which is preliminary data.</text>
</comment>